<organism evidence="1 2">
    <name type="scientific">Cytophaga hutchinsonii (strain ATCC 33406 / DSM 1761 / CIP 103989 / NBRC 15051 / NCIMB 9469 / D465)</name>
    <dbReference type="NCBI Taxonomy" id="269798"/>
    <lineage>
        <taxon>Bacteria</taxon>
        <taxon>Pseudomonadati</taxon>
        <taxon>Bacteroidota</taxon>
        <taxon>Cytophagia</taxon>
        <taxon>Cytophagales</taxon>
        <taxon>Cytophagaceae</taxon>
        <taxon>Cytophaga</taxon>
    </lineage>
</organism>
<proteinExistence type="predicted"/>
<dbReference type="AlphaFoldDB" id="A0A6N4SQY6"/>
<name>A0A6N4SQY6_CYTH3</name>
<dbReference type="KEGG" id="chu:CHU_1490"/>
<sequence>MVLAPHLSKLTSSIKKGFTDYMDLVGYDCYSKERIITFNSRTKATLIQNLILERIKENFANVPGVACKEYKGVFGLLIGNQIFIRFNKFNKRLEPAKAKTTQSKKFEKQQTVIKGFPRKPMFLYAGYTFTSSMTGIGSIHLALRVKGHQEWIKELFNGLAIQQPIANLTPVIEKPAKRVRVKQTVQIQQAS</sequence>
<reference evidence="1 2" key="1">
    <citation type="journal article" date="2007" name="Appl. Environ. Microbiol.">
        <title>Genome sequence of the cellulolytic gliding bacterium Cytophaga hutchinsonii.</title>
        <authorList>
            <person name="Xie G."/>
            <person name="Bruce D.C."/>
            <person name="Challacombe J.F."/>
            <person name="Chertkov O."/>
            <person name="Detter J.C."/>
            <person name="Gilna P."/>
            <person name="Han C.S."/>
            <person name="Lucas S."/>
            <person name="Misra M."/>
            <person name="Myers G.L."/>
            <person name="Richardson P."/>
            <person name="Tapia R."/>
            <person name="Thayer N."/>
            <person name="Thompson L.S."/>
            <person name="Brettin T.S."/>
            <person name="Henrissat B."/>
            <person name="Wilson D.B."/>
            <person name="McBride M.J."/>
        </authorList>
    </citation>
    <scope>NUCLEOTIDE SEQUENCE [LARGE SCALE GENOMIC DNA]</scope>
    <source>
        <strain evidence="2">ATCC 33406 / DSM 1761 / CIP 103989 / NBRC 15051 / NCIMB 9469 / D465</strain>
    </source>
</reference>
<protein>
    <submittedName>
        <fullName evidence="1">Uncharacterized protein</fullName>
    </submittedName>
</protein>
<accession>A0A6N4SQY6</accession>
<gene>
    <name evidence="1" type="ordered locus">CHU_1490</name>
</gene>
<dbReference type="Proteomes" id="UP000001822">
    <property type="component" value="Chromosome"/>
</dbReference>
<keyword evidence="2" id="KW-1185">Reference proteome</keyword>
<evidence type="ECO:0000313" key="1">
    <source>
        <dbReference type="EMBL" id="ABG58761.1"/>
    </source>
</evidence>
<evidence type="ECO:0000313" key="2">
    <source>
        <dbReference type="Proteomes" id="UP000001822"/>
    </source>
</evidence>
<dbReference type="EMBL" id="CP000383">
    <property type="protein sequence ID" value="ABG58761.1"/>
    <property type="molecule type" value="Genomic_DNA"/>
</dbReference>